<dbReference type="AlphaFoldDB" id="A0A3D8Y824"/>
<sequence>MLIKKRNLADELAARLVQKISDGEFAVGEKLPTEPELMAMFGVGRSTVREAIRNLSQTGLVRVQQGLGTFVEKVRPTLDESLSERVLRAKGLELNEIRQLIELKIAEKAAGNRSDEDIKVIGTHLKMRGEMALANIPDKCIQADINFHLSIAFAAKSEFLLELYKTIAEHLQSYFLELYINTESFVNTQHMHEALLQSIVAQEPAKAWEWAAKITGQPL</sequence>
<keyword evidence="2" id="KW-0238">DNA-binding</keyword>
<dbReference type="CDD" id="cd07377">
    <property type="entry name" value="WHTH_GntR"/>
    <property type="match status" value="1"/>
</dbReference>
<dbReference type="GO" id="GO:0003700">
    <property type="term" value="F:DNA-binding transcription factor activity"/>
    <property type="evidence" value="ECO:0007669"/>
    <property type="project" value="InterPro"/>
</dbReference>
<dbReference type="OrthoDB" id="9799482at2"/>
<dbReference type="InterPro" id="IPR011711">
    <property type="entry name" value="GntR_C"/>
</dbReference>
<evidence type="ECO:0000256" key="1">
    <source>
        <dbReference type="ARBA" id="ARBA00023015"/>
    </source>
</evidence>
<name>A0A3D8Y824_9BACT</name>
<dbReference type="Gene3D" id="1.10.10.10">
    <property type="entry name" value="Winged helix-like DNA-binding domain superfamily/Winged helix DNA-binding domain"/>
    <property type="match status" value="1"/>
</dbReference>
<dbReference type="GO" id="GO:0003677">
    <property type="term" value="F:DNA binding"/>
    <property type="evidence" value="ECO:0007669"/>
    <property type="project" value="UniProtKB-KW"/>
</dbReference>
<dbReference type="SMART" id="SM00895">
    <property type="entry name" value="FCD"/>
    <property type="match status" value="1"/>
</dbReference>
<dbReference type="EMBL" id="QNUL01000016">
    <property type="protein sequence ID" value="REA59312.1"/>
    <property type="molecule type" value="Genomic_DNA"/>
</dbReference>
<evidence type="ECO:0000256" key="3">
    <source>
        <dbReference type="ARBA" id="ARBA00023163"/>
    </source>
</evidence>
<dbReference type="InterPro" id="IPR008920">
    <property type="entry name" value="TF_FadR/GntR_C"/>
</dbReference>
<dbReference type="InterPro" id="IPR000524">
    <property type="entry name" value="Tscrpt_reg_HTH_GntR"/>
</dbReference>
<accession>A0A3D8Y824</accession>
<keyword evidence="3" id="KW-0804">Transcription</keyword>
<dbReference type="SUPFAM" id="SSF46785">
    <property type="entry name" value="Winged helix' DNA-binding domain"/>
    <property type="match status" value="1"/>
</dbReference>
<protein>
    <submittedName>
        <fullName evidence="5">FadR family transcriptional regulator</fullName>
    </submittedName>
</protein>
<feature type="domain" description="HTH gntR-type" evidence="4">
    <location>
        <begin position="6"/>
        <end position="74"/>
    </location>
</feature>
<dbReference type="InterPro" id="IPR036388">
    <property type="entry name" value="WH-like_DNA-bd_sf"/>
</dbReference>
<dbReference type="PRINTS" id="PR00035">
    <property type="entry name" value="HTHGNTR"/>
</dbReference>
<evidence type="ECO:0000259" key="4">
    <source>
        <dbReference type="PROSITE" id="PS50949"/>
    </source>
</evidence>
<keyword evidence="1" id="KW-0805">Transcription regulation</keyword>
<evidence type="ECO:0000313" key="6">
    <source>
        <dbReference type="Proteomes" id="UP000256373"/>
    </source>
</evidence>
<evidence type="ECO:0000313" key="5">
    <source>
        <dbReference type="EMBL" id="REA59312.1"/>
    </source>
</evidence>
<evidence type="ECO:0000256" key="2">
    <source>
        <dbReference type="ARBA" id="ARBA00023125"/>
    </source>
</evidence>
<keyword evidence="6" id="KW-1185">Reference proteome</keyword>
<dbReference type="Gene3D" id="1.20.120.530">
    <property type="entry name" value="GntR ligand-binding domain-like"/>
    <property type="match status" value="1"/>
</dbReference>
<dbReference type="SMART" id="SM00345">
    <property type="entry name" value="HTH_GNTR"/>
    <property type="match status" value="1"/>
</dbReference>
<dbReference type="Proteomes" id="UP000256373">
    <property type="component" value="Unassembled WGS sequence"/>
</dbReference>
<dbReference type="InterPro" id="IPR036390">
    <property type="entry name" value="WH_DNA-bd_sf"/>
</dbReference>
<dbReference type="PANTHER" id="PTHR43537">
    <property type="entry name" value="TRANSCRIPTIONAL REGULATOR, GNTR FAMILY"/>
    <property type="match status" value="1"/>
</dbReference>
<proteinExistence type="predicted"/>
<gene>
    <name evidence="5" type="ORF">DSL64_18500</name>
</gene>
<dbReference type="Pfam" id="PF07729">
    <property type="entry name" value="FCD"/>
    <property type="match status" value="1"/>
</dbReference>
<dbReference type="Pfam" id="PF00392">
    <property type="entry name" value="GntR"/>
    <property type="match status" value="1"/>
</dbReference>
<dbReference type="PANTHER" id="PTHR43537:SF47">
    <property type="entry name" value="REGULATORY PROTEIN GNTR HTH"/>
    <property type="match status" value="1"/>
</dbReference>
<reference evidence="5 6" key="1">
    <citation type="submission" date="2018-07" db="EMBL/GenBank/DDBJ databases">
        <title>Dyadobacter roseus sp. nov., isolated from rose rhizosphere soil.</title>
        <authorList>
            <person name="Chen L."/>
        </authorList>
    </citation>
    <scope>NUCLEOTIDE SEQUENCE [LARGE SCALE GENOMIC DNA]</scope>
    <source>
        <strain evidence="5 6">RS19</strain>
    </source>
</reference>
<dbReference type="PROSITE" id="PS50949">
    <property type="entry name" value="HTH_GNTR"/>
    <property type="match status" value="1"/>
</dbReference>
<dbReference type="RefSeq" id="WP_115832405.1">
    <property type="nucleotide sequence ID" value="NZ_QNUL01000016.1"/>
</dbReference>
<organism evidence="5 6">
    <name type="scientific">Dyadobacter luteus</name>
    <dbReference type="NCBI Taxonomy" id="2259619"/>
    <lineage>
        <taxon>Bacteria</taxon>
        <taxon>Pseudomonadati</taxon>
        <taxon>Bacteroidota</taxon>
        <taxon>Cytophagia</taxon>
        <taxon>Cytophagales</taxon>
        <taxon>Spirosomataceae</taxon>
        <taxon>Dyadobacter</taxon>
    </lineage>
</organism>
<comment type="caution">
    <text evidence="5">The sequence shown here is derived from an EMBL/GenBank/DDBJ whole genome shotgun (WGS) entry which is preliminary data.</text>
</comment>
<dbReference type="SUPFAM" id="SSF48008">
    <property type="entry name" value="GntR ligand-binding domain-like"/>
    <property type="match status" value="1"/>
</dbReference>